<evidence type="ECO:0000313" key="2">
    <source>
        <dbReference type="WBParaSite" id="nRc.2.0.1.t31820-RA"/>
    </source>
</evidence>
<reference evidence="2" key="1">
    <citation type="submission" date="2022-11" db="UniProtKB">
        <authorList>
            <consortium name="WormBaseParasite"/>
        </authorList>
    </citation>
    <scope>IDENTIFICATION</scope>
</reference>
<proteinExistence type="predicted"/>
<evidence type="ECO:0000313" key="1">
    <source>
        <dbReference type="Proteomes" id="UP000887565"/>
    </source>
</evidence>
<organism evidence="1 2">
    <name type="scientific">Romanomermis culicivorax</name>
    <name type="common">Nematode worm</name>
    <dbReference type="NCBI Taxonomy" id="13658"/>
    <lineage>
        <taxon>Eukaryota</taxon>
        <taxon>Metazoa</taxon>
        <taxon>Ecdysozoa</taxon>
        <taxon>Nematoda</taxon>
        <taxon>Enoplea</taxon>
        <taxon>Dorylaimia</taxon>
        <taxon>Mermithida</taxon>
        <taxon>Mermithoidea</taxon>
        <taxon>Mermithidae</taxon>
        <taxon>Romanomermis</taxon>
    </lineage>
</organism>
<name>A0A915K0T5_ROMCU</name>
<protein>
    <submittedName>
        <fullName evidence="2">Uncharacterized protein</fullName>
    </submittedName>
</protein>
<keyword evidence="1" id="KW-1185">Reference proteome</keyword>
<dbReference type="AlphaFoldDB" id="A0A915K0T5"/>
<dbReference type="WBParaSite" id="nRc.2.0.1.t31820-RA">
    <property type="protein sequence ID" value="nRc.2.0.1.t31820-RA"/>
    <property type="gene ID" value="nRc.2.0.1.g31820"/>
</dbReference>
<accession>A0A915K0T5</accession>
<dbReference type="Proteomes" id="UP000887565">
    <property type="component" value="Unplaced"/>
</dbReference>
<sequence length="145" mass="15959">MSNQELVMQLGKLKGIIKALFDIIMSAPQRTIKGKPKVADRSPIDRELGDPFCCGIPKRCGECWPIQAVGKKMMVRHHGIDEADSGVIGLDQTRWIVQTMSLVEEQSKMGCLNGIDNAKFLGPDARNLCKMRVATSGEMGGPCWQ</sequence>